<dbReference type="RefSeq" id="WP_091334670.1">
    <property type="nucleotide sequence ID" value="NZ_FNYC01000002.1"/>
</dbReference>
<evidence type="ECO:0000256" key="1">
    <source>
        <dbReference type="SAM" id="Phobius"/>
    </source>
</evidence>
<dbReference type="EMBL" id="FNYC01000002">
    <property type="protein sequence ID" value="SEI61417.1"/>
    <property type="molecule type" value="Genomic_DNA"/>
</dbReference>
<dbReference type="Proteomes" id="UP000199420">
    <property type="component" value="Unassembled WGS sequence"/>
</dbReference>
<reference evidence="2 3" key="1">
    <citation type="submission" date="2016-10" db="EMBL/GenBank/DDBJ databases">
        <authorList>
            <person name="de Groot N.N."/>
        </authorList>
    </citation>
    <scope>NUCLEOTIDE SEQUENCE [LARGE SCALE GENOMIC DNA]</scope>
    <source>
        <strain evidence="2 3">DSM 26515</strain>
    </source>
</reference>
<evidence type="ECO:0000313" key="2">
    <source>
        <dbReference type="EMBL" id="SEI61417.1"/>
    </source>
</evidence>
<keyword evidence="3" id="KW-1185">Reference proteome</keyword>
<evidence type="ECO:0000313" key="3">
    <source>
        <dbReference type="Proteomes" id="UP000199420"/>
    </source>
</evidence>
<feature type="transmembrane region" description="Helical" evidence="1">
    <location>
        <begin position="22"/>
        <end position="40"/>
    </location>
</feature>
<sequence>MRSMQSWLDGYSADHRNPVNQVLHWICVPPIVWTVVALLWTVPVPAAWLKPGAWAVFAMVLAFGWYWKHSHRLGGALLVFFAALALLTAWLFELLGPVRLRWTALVVFVVAWVGQFIGHHYEGHRPSFLTDLSYLLVGPAWLMEKLLRKLGFKAQS</sequence>
<dbReference type="GO" id="GO:0016020">
    <property type="term" value="C:membrane"/>
    <property type="evidence" value="ECO:0007669"/>
    <property type="project" value="GOC"/>
</dbReference>
<dbReference type="PANTHER" id="PTHR28026:SF9">
    <property type="entry name" value="2-HYDROXY-PALMITIC ACID DIOXYGENASE MPO1"/>
    <property type="match status" value="1"/>
</dbReference>
<dbReference type="AlphaFoldDB" id="A0A1H6S9G8"/>
<feature type="transmembrane region" description="Helical" evidence="1">
    <location>
        <begin position="73"/>
        <end position="95"/>
    </location>
</feature>
<dbReference type="Pfam" id="PF06127">
    <property type="entry name" value="Mpo1-like"/>
    <property type="match status" value="1"/>
</dbReference>
<organism evidence="2 3">
    <name type="scientific">Frateuria terrea</name>
    <dbReference type="NCBI Taxonomy" id="529704"/>
    <lineage>
        <taxon>Bacteria</taxon>
        <taxon>Pseudomonadati</taxon>
        <taxon>Pseudomonadota</taxon>
        <taxon>Gammaproteobacteria</taxon>
        <taxon>Lysobacterales</taxon>
        <taxon>Rhodanobacteraceae</taxon>
        <taxon>Frateuria</taxon>
    </lineage>
</organism>
<dbReference type="OrthoDB" id="5515308at2"/>
<dbReference type="GO" id="GO:0046521">
    <property type="term" value="P:sphingoid catabolic process"/>
    <property type="evidence" value="ECO:0007669"/>
    <property type="project" value="TreeGrafter"/>
</dbReference>
<keyword evidence="1" id="KW-1133">Transmembrane helix</keyword>
<accession>A0A1H6S9G8</accession>
<name>A0A1H6S9G8_9GAMM</name>
<dbReference type="STRING" id="529704.SAMN02927913_1112"/>
<feature type="transmembrane region" description="Helical" evidence="1">
    <location>
        <begin position="102"/>
        <end position="121"/>
    </location>
</feature>
<proteinExistence type="predicted"/>
<keyword evidence="1" id="KW-0472">Membrane</keyword>
<gene>
    <name evidence="2" type="ORF">SAMN04487997_1197</name>
</gene>
<dbReference type="PANTHER" id="PTHR28026">
    <property type="entry name" value="DUF962 DOMAIN PROTEIN (AFU_ORTHOLOGUE AFUA_8G05310)"/>
    <property type="match status" value="1"/>
</dbReference>
<keyword evidence="1" id="KW-0812">Transmembrane</keyword>
<feature type="transmembrane region" description="Helical" evidence="1">
    <location>
        <begin position="47"/>
        <end position="67"/>
    </location>
</feature>
<dbReference type="InterPro" id="IPR009305">
    <property type="entry name" value="Mpo1-like"/>
</dbReference>
<protein>
    <submittedName>
        <fullName evidence="2">Uncharacterized membrane protein YGL010W</fullName>
    </submittedName>
</protein>